<dbReference type="Proteomes" id="UP000664521">
    <property type="component" value="Unassembled WGS sequence"/>
</dbReference>
<sequence length="177" mass="20262">MKTSSPSQTGSSRESRHAHPREHHDPRHLSQGDINRLALQHADSSKLPLNAENLEILIREQDSLEKASKHGGSAALLHASRSRPGHRENLPYSRHDERGISTTTTFRPNRVPESDLYIVEVEEEEDEERRPNSVPVVKHDVRRSEGERGKYVEDRQRREQGAVEIAQSGDHKFYKIQ</sequence>
<dbReference type="AlphaFoldDB" id="A0A8H3FIE1"/>
<evidence type="ECO:0000256" key="1">
    <source>
        <dbReference type="SAM" id="MobiDB-lite"/>
    </source>
</evidence>
<feature type="region of interest" description="Disordered" evidence="1">
    <location>
        <begin position="65"/>
        <end position="177"/>
    </location>
</feature>
<keyword evidence="3" id="KW-1185">Reference proteome</keyword>
<organism evidence="2 3">
    <name type="scientific">Heterodermia speciosa</name>
    <dbReference type="NCBI Taxonomy" id="116794"/>
    <lineage>
        <taxon>Eukaryota</taxon>
        <taxon>Fungi</taxon>
        <taxon>Dikarya</taxon>
        <taxon>Ascomycota</taxon>
        <taxon>Pezizomycotina</taxon>
        <taxon>Lecanoromycetes</taxon>
        <taxon>OSLEUM clade</taxon>
        <taxon>Lecanoromycetidae</taxon>
        <taxon>Caliciales</taxon>
        <taxon>Physciaceae</taxon>
        <taxon>Heterodermia</taxon>
    </lineage>
</organism>
<feature type="compositionally biased region" description="Polar residues" evidence="1">
    <location>
        <begin position="1"/>
        <end position="12"/>
    </location>
</feature>
<dbReference type="EMBL" id="CAJPDS010000037">
    <property type="protein sequence ID" value="CAF9925159.1"/>
    <property type="molecule type" value="Genomic_DNA"/>
</dbReference>
<proteinExistence type="predicted"/>
<feature type="compositionally biased region" description="Basic and acidic residues" evidence="1">
    <location>
        <begin position="13"/>
        <end position="30"/>
    </location>
</feature>
<name>A0A8H3FIE1_9LECA</name>
<accession>A0A8H3FIE1</accession>
<feature type="compositionally biased region" description="Basic and acidic residues" evidence="1">
    <location>
        <begin position="137"/>
        <end position="161"/>
    </location>
</feature>
<dbReference type="OrthoDB" id="5401706at2759"/>
<reference evidence="2" key="1">
    <citation type="submission" date="2021-03" db="EMBL/GenBank/DDBJ databases">
        <authorList>
            <person name="Tagirdzhanova G."/>
        </authorList>
    </citation>
    <scope>NUCLEOTIDE SEQUENCE</scope>
</reference>
<feature type="compositionally biased region" description="Basic and acidic residues" evidence="1">
    <location>
        <begin position="85"/>
        <end position="99"/>
    </location>
</feature>
<gene>
    <name evidence="2" type="ORF">HETSPECPRED_005768</name>
</gene>
<feature type="region of interest" description="Disordered" evidence="1">
    <location>
        <begin position="1"/>
        <end position="48"/>
    </location>
</feature>
<comment type="caution">
    <text evidence="2">The sequence shown here is derived from an EMBL/GenBank/DDBJ whole genome shotgun (WGS) entry which is preliminary data.</text>
</comment>
<evidence type="ECO:0000313" key="3">
    <source>
        <dbReference type="Proteomes" id="UP000664521"/>
    </source>
</evidence>
<evidence type="ECO:0000313" key="2">
    <source>
        <dbReference type="EMBL" id="CAF9925159.1"/>
    </source>
</evidence>
<protein>
    <submittedName>
        <fullName evidence="2">Uncharacterized protein</fullName>
    </submittedName>
</protein>